<evidence type="ECO:0000256" key="6">
    <source>
        <dbReference type="ARBA" id="ARBA00022630"/>
    </source>
</evidence>
<keyword evidence="8" id="KW-0274">FAD</keyword>
<evidence type="ECO:0000313" key="13">
    <source>
        <dbReference type="EMBL" id="KHD78153.1"/>
    </source>
</evidence>
<keyword evidence="6" id="KW-0285">Flavoprotein</keyword>
<dbReference type="PROSITE" id="PS00624">
    <property type="entry name" value="GMC_OXRED_2"/>
    <property type="match status" value="1"/>
</dbReference>
<evidence type="ECO:0000313" key="14">
    <source>
        <dbReference type="Proteomes" id="UP000054537"/>
    </source>
</evidence>
<evidence type="ECO:0000256" key="7">
    <source>
        <dbReference type="ARBA" id="ARBA00022692"/>
    </source>
</evidence>
<dbReference type="PIRSF" id="PIRSF028937">
    <property type="entry name" value="Lg_Ch_AO"/>
    <property type="match status" value="1"/>
</dbReference>
<gene>
    <name evidence="13" type="ORF">MB27_06735</name>
</gene>
<dbReference type="PANTHER" id="PTHR46056">
    <property type="entry name" value="LONG-CHAIN-ALCOHOL OXIDASE"/>
    <property type="match status" value="1"/>
</dbReference>
<comment type="function">
    <text evidence="2">Long-chain fatty alcohol oxidase involved in the omega-oxidation pathway of lipid degradation.</text>
</comment>
<dbReference type="GO" id="GO:0050660">
    <property type="term" value="F:flavin adenine dinucleotide binding"/>
    <property type="evidence" value="ECO:0007669"/>
    <property type="project" value="InterPro"/>
</dbReference>
<evidence type="ECO:0000256" key="1">
    <source>
        <dbReference type="ARBA" id="ARBA00000920"/>
    </source>
</evidence>
<reference evidence="13 14" key="1">
    <citation type="submission" date="2014-10" db="EMBL/GenBank/DDBJ databases">
        <title>Draft genome sequence of Actinoplanes utahensis NRRL 12052.</title>
        <authorList>
            <person name="Velasco-Bucheli B."/>
            <person name="del Cerro C."/>
            <person name="Hormigo D."/>
            <person name="Garcia J.L."/>
            <person name="Acebal C."/>
            <person name="Arroyo M."/>
            <person name="de la Mata I."/>
        </authorList>
    </citation>
    <scope>NUCLEOTIDE SEQUENCE [LARGE SCALE GENOMIC DNA]</scope>
    <source>
        <strain evidence="13 14">NRRL 12052</strain>
    </source>
</reference>
<name>A0A0A6UT29_ACTUT</name>
<dbReference type="Gene3D" id="3.50.50.60">
    <property type="entry name" value="FAD/NAD(P)-binding domain"/>
    <property type="match status" value="2"/>
</dbReference>
<comment type="catalytic activity">
    <reaction evidence="1">
        <text>a long-chain primary fatty alcohol + O2 = a long-chain fatty aldehyde + H2O2</text>
        <dbReference type="Rhea" id="RHEA:22756"/>
        <dbReference type="ChEBI" id="CHEBI:15379"/>
        <dbReference type="ChEBI" id="CHEBI:16240"/>
        <dbReference type="ChEBI" id="CHEBI:17176"/>
        <dbReference type="ChEBI" id="CHEBI:77396"/>
        <dbReference type="EC" id="1.1.3.20"/>
    </reaction>
</comment>
<dbReference type="InterPro" id="IPR000172">
    <property type="entry name" value="GMC_OxRdtase_N"/>
</dbReference>
<evidence type="ECO:0000256" key="10">
    <source>
        <dbReference type="ARBA" id="ARBA00023002"/>
    </source>
</evidence>
<dbReference type="PANTHER" id="PTHR46056:SF12">
    <property type="entry name" value="LONG-CHAIN-ALCOHOL OXIDASE"/>
    <property type="match status" value="1"/>
</dbReference>
<sequence>MTEILTPNQTQVLRLLCDTIVPSLDRPGDADGFWARTATDVGADQGVLDMLADMPADQRQAVGGLLDILALQGFQPRASQESREQILTTLSLASAPAAAGIGSLTSLILLMTYGRTNAAGRNPNWTRLGYPGPVDTRADEPADGRTITPLRIDGDRELTADAVVVGSGAGGGLIAGRLAAAGARVVVLEAGRYRTESDFDQLELPAYQGSYWRGGPTATADLNVILMAGAGVGGGTVINWTNCLKTRDGVRREWATEHGLTDLATDAFDRHLDTVWRELSVTGKCSELNRVHEAMHRGAEALGWSFATIFRNWDEKRHDAAIAGHLGFGDRSGAKQSTAKVYLEPAVLKHGAEIVDGCRVERVLVENGRAAGVTGRTGSGATVTVRAPIVVVAAGALESPGVLLRSGIGGPATGDYLRLHPCTVTMGDYGTDMRAWWGPPQAGLVNEFAEVEDGHGFLMESVQYTTGLGASSVPFTSAAEHKQAMADFRNNGSFIGLIRDRGHGRVTLDASGNAVHWYALTDDLDVRNSQRALEAQIRLHHAAGARGIRVLARGIPPWRYGDDLEVYIDRARRVPLRAGGATIFSAHQMGSCRMGADPATSVADPRGELHDTPGVWIGDASAFPSPSGTNPMITVMALASRTAENIKETSL</sequence>
<dbReference type="Pfam" id="PF00732">
    <property type="entry name" value="GMC_oxred_N"/>
    <property type="match status" value="1"/>
</dbReference>
<evidence type="ECO:0000256" key="3">
    <source>
        <dbReference type="ARBA" id="ARBA00004370"/>
    </source>
</evidence>
<dbReference type="STRING" id="1869.MB27_06735"/>
<evidence type="ECO:0000256" key="4">
    <source>
        <dbReference type="ARBA" id="ARBA00010790"/>
    </source>
</evidence>
<dbReference type="Pfam" id="PF05199">
    <property type="entry name" value="GMC_oxred_C"/>
    <property type="match status" value="1"/>
</dbReference>
<accession>A0A0A6UT29</accession>
<dbReference type="EC" id="1.1.3.20" evidence="5"/>
<evidence type="ECO:0000256" key="8">
    <source>
        <dbReference type="ARBA" id="ARBA00022827"/>
    </source>
</evidence>
<dbReference type="AlphaFoldDB" id="A0A0A6UT29"/>
<keyword evidence="14" id="KW-1185">Reference proteome</keyword>
<comment type="subcellular location">
    <subcellularLocation>
        <location evidence="3">Membrane</location>
    </subcellularLocation>
</comment>
<evidence type="ECO:0000256" key="11">
    <source>
        <dbReference type="ARBA" id="ARBA00023136"/>
    </source>
</evidence>
<dbReference type="InterPro" id="IPR036188">
    <property type="entry name" value="FAD/NAD-bd_sf"/>
</dbReference>
<dbReference type="InterPro" id="IPR012400">
    <property type="entry name" value="Long_Oxdase"/>
</dbReference>
<dbReference type="InterPro" id="IPR007867">
    <property type="entry name" value="GMC_OxRtase_C"/>
</dbReference>
<feature type="domain" description="Glucose-methanol-choline oxidoreductase N-terminal" evidence="12">
    <location>
        <begin position="395"/>
        <end position="409"/>
    </location>
</feature>
<keyword evidence="10" id="KW-0560">Oxidoreductase</keyword>
<evidence type="ECO:0000259" key="12">
    <source>
        <dbReference type="PROSITE" id="PS00624"/>
    </source>
</evidence>
<dbReference type="SUPFAM" id="SSF51905">
    <property type="entry name" value="FAD/NAD(P)-binding domain"/>
    <property type="match status" value="1"/>
</dbReference>
<evidence type="ECO:0000256" key="9">
    <source>
        <dbReference type="ARBA" id="ARBA00022989"/>
    </source>
</evidence>
<dbReference type="eggNOG" id="COG2303">
    <property type="taxonomic scope" value="Bacteria"/>
</dbReference>
<dbReference type="RefSeq" id="WP_043523244.1">
    <property type="nucleotide sequence ID" value="NZ_BAABKU010000004.1"/>
</dbReference>
<keyword evidence="7" id="KW-0812">Transmembrane</keyword>
<evidence type="ECO:0000256" key="5">
    <source>
        <dbReference type="ARBA" id="ARBA00013125"/>
    </source>
</evidence>
<keyword evidence="11" id="KW-0472">Membrane</keyword>
<dbReference type="GO" id="GO:0046577">
    <property type="term" value="F:long-chain-alcohol oxidase activity"/>
    <property type="evidence" value="ECO:0007669"/>
    <property type="project" value="UniProtKB-EC"/>
</dbReference>
<proteinExistence type="inferred from homology"/>
<protein>
    <recommendedName>
        <fullName evidence="5">long-chain-alcohol oxidase</fullName>
        <ecNumber evidence="5">1.1.3.20</ecNumber>
    </recommendedName>
</protein>
<comment type="caution">
    <text evidence="13">The sequence shown here is derived from an EMBL/GenBank/DDBJ whole genome shotgun (WGS) entry which is preliminary data.</text>
</comment>
<dbReference type="Proteomes" id="UP000054537">
    <property type="component" value="Unassembled WGS sequence"/>
</dbReference>
<dbReference type="GO" id="GO:0016020">
    <property type="term" value="C:membrane"/>
    <property type="evidence" value="ECO:0007669"/>
    <property type="project" value="UniProtKB-SubCell"/>
</dbReference>
<evidence type="ECO:0000256" key="2">
    <source>
        <dbReference type="ARBA" id="ARBA00003842"/>
    </source>
</evidence>
<dbReference type="EMBL" id="JRTT01000006">
    <property type="protein sequence ID" value="KHD78153.1"/>
    <property type="molecule type" value="Genomic_DNA"/>
</dbReference>
<dbReference type="OrthoDB" id="9798604at2"/>
<organism evidence="13 14">
    <name type="scientific">Actinoplanes utahensis</name>
    <dbReference type="NCBI Taxonomy" id="1869"/>
    <lineage>
        <taxon>Bacteria</taxon>
        <taxon>Bacillati</taxon>
        <taxon>Actinomycetota</taxon>
        <taxon>Actinomycetes</taxon>
        <taxon>Micromonosporales</taxon>
        <taxon>Micromonosporaceae</taxon>
        <taxon>Actinoplanes</taxon>
    </lineage>
</organism>
<comment type="similarity">
    <text evidence="4">Belongs to the GMC oxidoreductase family.</text>
</comment>
<keyword evidence="9" id="KW-1133">Transmembrane helix</keyword>